<feature type="domain" description="Reverse transcriptase zinc-binding" evidence="1">
    <location>
        <begin position="250"/>
        <end position="297"/>
    </location>
</feature>
<dbReference type="InterPro" id="IPR026960">
    <property type="entry name" value="RVT-Znf"/>
</dbReference>
<name>A0AAW2WHH0_9LAMI</name>
<dbReference type="PANTHER" id="PTHR33116">
    <property type="entry name" value="REVERSE TRANSCRIPTASE ZINC-BINDING DOMAIN-CONTAINING PROTEIN-RELATED-RELATED"/>
    <property type="match status" value="1"/>
</dbReference>
<accession>A0AAW2WHH0</accession>
<evidence type="ECO:0000259" key="1">
    <source>
        <dbReference type="Pfam" id="PF13966"/>
    </source>
</evidence>
<evidence type="ECO:0000313" key="2">
    <source>
        <dbReference type="EMBL" id="KAL0439877.1"/>
    </source>
</evidence>
<proteinExistence type="predicted"/>
<dbReference type="AlphaFoldDB" id="A0AAW2WHH0"/>
<reference evidence="2" key="2">
    <citation type="journal article" date="2024" name="Plant">
        <title>Genomic evolution and insights into agronomic trait innovations of Sesamum species.</title>
        <authorList>
            <person name="Miao H."/>
            <person name="Wang L."/>
            <person name="Qu L."/>
            <person name="Liu H."/>
            <person name="Sun Y."/>
            <person name="Le M."/>
            <person name="Wang Q."/>
            <person name="Wei S."/>
            <person name="Zheng Y."/>
            <person name="Lin W."/>
            <person name="Duan Y."/>
            <person name="Cao H."/>
            <person name="Xiong S."/>
            <person name="Wang X."/>
            <person name="Wei L."/>
            <person name="Li C."/>
            <person name="Ma Q."/>
            <person name="Ju M."/>
            <person name="Zhao R."/>
            <person name="Li G."/>
            <person name="Mu C."/>
            <person name="Tian Q."/>
            <person name="Mei H."/>
            <person name="Zhang T."/>
            <person name="Gao T."/>
            <person name="Zhang H."/>
        </authorList>
    </citation>
    <scope>NUCLEOTIDE SEQUENCE</scope>
    <source>
        <strain evidence="2">KEN1</strain>
    </source>
</reference>
<dbReference type="Pfam" id="PF13966">
    <property type="entry name" value="zf-RVT"/>
    <property type="match status" value="1"/>
</dbReference>
<sequence length="358" mass="40860">MAETHSSHISLNLPVFASDNYPLDKELAVATFFLSLLSCGNYLPEGFIPLCIVGCPFWPPVWFLADCKPLALLKIDSRIKGWDGIVLSFAGRVQLVKSVLVSLQVCQPIEEGGLGIKDLLALNRGLMSRHLWELILGDRSSLWVDWIMHYRLRQYSVWTVGDRSGSWGWRKLIRLRGVIRPFIEYRIGSGTSFLLWHDPWHEMGPLLTRFPLGPRHTSTLPMALLSRVIVEGVWRWPQRRVSLLLGAFKIPRHRFILWLAILGKLATLDKPWLHHLGSSCVLCSTDDLESHEHLFFMSFCFECLCIQRLVPYRNWVTAVHCRTLAFCLHLWSIMCGRRGTPESSDAPLGLLSILLGLL</sequence>
<protein>
    <recommendedName>
        <fullName evidence="1">Reverse transcriptase zinc-binding domain-containing protein</fullName>
    </recommendedName>
</protein>
<dbReference type="EMBL" id="JACGWN010000008">
    <property type="protein sequence ID" value="KAL0439877.1"/>
    <property type="molecule type" value="Genomic_DNA"/>
</dbReference>
<reference evidence="2" key="1">
    <citation type="submission" date="2020-06" db="EMBL/GenBank/DDBJ databases">
        <authorList>
            <person name="Li T."/>
            <person name="Hu X."/>
            <person name="Zhang T."/>
            <person name="Song X."/>
            <person name="Zhang H."/>
            <person name="Dai N."/>
            <person name="Sheng W."/>
            <person name="Hou X."/>
            <person name="Wei L."/>
        </authorList>
    </citation>
    <scope>NUCLEOTIDE SEQUENCE</scope>
    <source>
        <strain evidence="2">KEN1</strain>
        <tissue evidence="2">Leaf</tissue>
    </source>
</reference>
<comment type="caution">
    <text evidence="2">The sequence shown here is derived from an EMBL/GenBank/DDBJ whole genome shotgun (WGS) entry which is preliminary data.</text>
</comment>
<gene>
    <name evidence="2" type="ORF">Slati_2470700</name>
</gene>
<organism evidence="2">
    <name type="scientific">Sesamum latifolium</name>
    <dbReference type="NCBI Taxonomy" id="2727402"/>
    <lineage>
        <taxon>Eukaryota</taxon>
        <taxon>Viridiplantae</taxon>
        <taxon>Streptophyta</taxon>
        <taxon>Embryophyta</taxon>
        <taxon>Tracheophyta</taxon>
        <taxon>Spermatophyta</taxon>
        <taxon>Magnoliopsida</taxon>
        <taxon>eudicotyledons</taxon>
        <taxon>Gunneridae</taxon>
        <taxon>Pentapetalae</taxon>
        <taxon>asterids</taxon>
        <taxon>lamiids</taxon>
        <taxon>Lamiales</taxon>
        <taxon>Pedaliaceae</taxon>
        <taxon>Sesamum</taxon>
    </lineage>
</organism>
<dbReference type="PANTHER" id="PTHR33116:SF80">
    <property type="entry name" value="REVERSE TRANSCRIPTASE ZINC-BINDING DOMAIN-CONTAINING PROTEIN"/>
    <property type="match status" value="1"/>
</dbReference>